<sequence>MDVAFAFIVTFVMLLFGVYKGIYIGYPLTLGIILFIIVGMRKGFKIRELLAMAYKGGKKAFIVIKIFVLIGGITGIWMASGTVPAMVYYGMKFLKPNLFILSAFLISSLVSFLIGTSFGTVSTAGIALIVVARGGGANLVATSGAIIAGIYFGDRCSPMSSSANLVATLTDTELYTNIKKMFKTSMVPFILSIIIYTILSNKYPLSATQSSIIADISNSFQIGIVALVPAIVILVLSFLKVNVKTSILISIIVALFISALVQDNGFISSFKYVFLGYSMEGDNPLKNIIKGGGVVSMLKSSLVVFISSAFAGIFEETSMLKYIDKFIDKAKTRSGLFFAAIVTSFFTAAFGCSQTLAVILTHMLLKDAYEKNGIDKYELASDLENTAIVISSFIPWNIALLVPLATLGVGPKAIIYSFYLYVIPLFNMIYLLIQGKKYNNILKYTID</sequence>
<evidence type="ECO:0000256" key="5">
    <source>
        <dbReference type="ARBA" id="ARBA00022692"/>
    </source>
</evidence>
<evidence type="ECO:0000256" key="2">
    <source>
        <dbReference type="ARBA" id="ARBA00022448"/>
    </source>
</evidence>
<feature type="transmembrane region" description="Helical" evidence="9">
    <location>
        <begin position="245"/>
        <end position="267"/>
    </location>
</feature>
<feature type="transmembrane region" description="Helical" evidence="9">
    <location>
        <begin position="288"/>
        <end position="314"/>
    </location>
</feature>
<accession>A0ABN1J4X0</accession>
<evidence type="ECO:0000256" key="4">
    <source>
        <dbReference type="ARBA" id="ARBA00022475"/>
    </source>
</evidence>
<feature type="transmembrane region" description="Helical" evidence="9">
    <location>
        <begin position="99"/>
        <end position="119"/>
    </location>
</feature>
<keyword evidence="7 9" id="KW-0472">Membrane</keyword>
<organism evidence="11 12">
    <name type="scientific">Clostridium malenominatum</name>
    <dbReference type="NCBI Taxonomy" id="1539"/>
    <lineage>
        <taxon>Bacteria</taxon>
        <taxon>Bacillati</taxon>
        <taxon>Bacillota</taxon>
        <taxon>Clostridia</taxon>
        <taxon>Eubacteriales</taxon>
        <taxon>Clostridiaceae</taxon>
        <taxon>Clostridium</taxon>
    </lineage>
</organism>
<dbReference type="InterPro" id="IPR018461">
    <property type="entry name" value="Na/H_Antiport_NhaC-like_C"/>
</dbReference>
<evidence type="ECO:0000313" key="11">
    <source>
        <dbReference type="EMBL" id="GAA0728502.1"/>
    </source>
</evidence>
<feature type="transmembrane region" description="Helical" evidence="9">
    <location>
        <begin position="386"/>
        <end position="407"/>
    </location>
</feature>
<keyword evidence="12" id="KW-1185">Reference proteome</keyword>
<feature type="domain" description="Na+/H+ antiporter NhaC-like C-terminal" evidence="10">
    <location>
        <begin position="149"/>
        <end position="432"/>
    </location>
</feature>
<feature type="transmembrane region" description="Helical" evidence="9">
    <location>
        <begin position="181"/>
        <end position="199"/>
    </location>
</feature>
<reference evidence="11 12" key="1">
    <citation type="journal article" date="2019" name="Int. J. Syst. Evol. Microbiol.">
        <title>The Global Catalogue of Microorganisms (GCM) 10K type strain sequencing project: providing services to taxonomists for standard genome sequencing and annotation.</title>
        <authorList>
            <consortium name="The Broad Institute Genomics Platform"/>
            <consortium name="The Broad Institute Genome Sequencing Center for Infectious Disease"/>
            <person name="Wu L."/>
            <person name="Ma J."/>
        </authorList>
    </citation>
    <scope>NUCLEOTIDE SEQUENCE [LARGE SCALE GENOMIC DNA]</scope>
    <source>
        <strain evidence="11 12">JCM 1405</strain>
    </source>
</reference>
<keyword evidence="2" id="KW-0813">Transport</keyword>
<feature type="transmembrane region" description="Helical" evidence="9">
    <location>
        <begin position="413"/>
        <end position="433"/>
    </location>
</feature>
<feature type="transmembrane region" description="Helical" evidence="9">
    <location>
        <begin position="334"/>
        <end position="365"/>
    </location>
</feature>
<evidence type="ECO:0000256" key="1">
    <source>
        <dbReference type="ARBA" id="ARBA00004651"/>
    </source>
</evidence>
<gene>
    <name evidence="11" type="ORF">GCM10008905_27460</name>
</gene>
<feature type="transmembrane region" description="Helical" evidence="9">
    <location>
        <begin position="220"/>
        <end position="239"/>
    </location>
</feature>
<evidence type="ECO:0000313" key="12">
    <source>
        <dbReference type="Proteomes" id="UP001500339"/>
    </source>
</evidence>
<evidence type="ECO:0000256" key="7">
    <source>
        <dbReference type="ARBA" id="ARBA00023136"/>
    </source>
</evidence>
<evidence type="ECO:0000259" key="10">
    <source>
        <dbReference type="Pfam" id="PF03553"/>
    </source>
</evidence>
<keyword evidence="5 9" id="KW-0812">Transmembrane</keyword>
<comment type="caution">
    <text evidence="11">The sequence shown here is derived from an EMBL/GenBank/DDBJ whole genome shotgun (WGS) entry which is preliminary data.</text>
</comment>
<name>A0ABN1J4X0_9CLOT</name>
<evidence type="ECO:0000256" key="9">
    <source>
        <dbReference type="SAM" id="Phobius"/>
    </source>
</evidence>
<feature type="transmembrane region" description="Helical" evidence="9">
    <location>
        <begin position="6"/>
        <end position="39"/>
    </location>
</feature>
<keyword evidence="4" id="KW-1003">Cell membrane</keyword>
<protein>
    <submittedName>
        <fullName evidence="11">Na+/H+ antiporter NhaC family protein</fullName>
    </submittedName>
</protein>
<dbReference type="PANTHER" id="PTHR33451">
    <property type="entry name" value="MALATE-2H(+)/NA(+)-LACTATE ANTIPORTER"/>
    <property type="match status" value="1"/>
</dbReference>
<evidence type="ECO:0000256" key="8">
    <source>
        <dbReference type="ARBA" id="ARBA00038435"/>
    </source>
</evidence>
<dbReference type="PANTHER" id="PTHR33451:SF3">
    <property type="entry name" value="MALATE-2H(+)_NA(+)-LACTATE ANTIPORTER"/>
    <property type="match status" value="1"/>
</dbReference>
<dbReference type="Pfam" id="PF03553">
    <property type="entry name" value="Na_H_antiporter"/>
    <property type="match status" value="1"/>
</dbReference>
<proteinExistence type="inferred from homology"/>
<keyword evidence="6 9" id="KW-1133">Transmembrane helix</keyword>
<comment type="subcellular location">
    <subcellularLocation>
        <location evidence="1">Cell membrane</location>
        <topology evidence="1">Multi-pass membrane protein</topology>
    </subcellularLocation>
</comment>
<dbReference type="Proteomes" id="UP001500339">
    <property type="component" value="Unassembled WGS sequence"/>
</dbReference>
<comment type="similarity">
    <text evidence="8">Belongs to the NhaC Na(+)/H(+) (TC 2.A.35) antiporter family.</text>
</comment>
<dbReference type="EMBL" id="BAAACF010000003">
    <property type="protein sequence ID" value="GAA0728502.1"/>
    <property type="molecule type" value="Genomic_DNA"/>
</dbReference>
<evidence type="ECO:0000256" key="3">
    <source>
        <dbReference type="ARBA" id="ARBA00022449"/>
    </source>
</evidence>
<evidence type="ECO:0000256" key="6">
    <source>
        <dbReference type="ARBA" id="ARBA00022989"/>
    </source>
</evidence>
<feature type="transmembrane region" description="Helical" evidence="9">
    <location>
        <begin position="60"/>
        <end position="79"/>
    </location>
</feature>
<dbReference type="InterPro" id="IPR052180">
    <property type="entry name" value="NhaC_Na-H+_Antiporter"/>
</dbReference>
<keyword evidence="3" id="KW-0050">Antiport</keyword>